<evidence type="ECO:0000313" key="2">
    <source>
        <dbReference type="EMBL" id="KAK4110667.1"/>
    </source>
</evidence>
<evidence type="ECO:0000256" key="1">
    <source>
        <dbReference type="SAM" id="Phobius"/>
    </source>
</evidence>
<dbReference type="EMBL" id="MU853349">
    <property type="protein sequence ID" value="KAK4110667.1"/>
    <property type="molecule type" value="Genomic_DNA"/>
</dbReference>
<keyword evidence="1" id="KW-0472">Membrane</keyword>
<dbReference type="GeneID" id="89939708"/>
<dbReference type="RefSeq" id="XP_064668237.1">
    <property type="nucleotide sequence ID" value="XM_064815583.1"/>
</dbReference>
<reference evidence="2" key="1">
    <citation type="journal article" date="2023" name="Mol. Phylogenet. Evol.">
        <title>Genome-scale phylogeny and comparative genomics of the fungal order Sordariales.</title>
        <authorList>
            <person name="Hensen N."/>
            <person name="Bonometti L."/>
            <person name="Westerberg I."/>
            <person name="Brannstrom I.O."/>
            <person name="Guillou S."/>
            <person name="Cros-Aarteil S."/>
            <person name="Calhoun S."/>
            <person name="Haridas S."/>
            <person name="Kuo A."/>
            <person name="Mondo S."/>
            <person name="Pangilinan J."/>
            <person name="Riley R."/>
            <person name="LaButti K."/>
            <person name="Andreopoulos B."/>
            <person name="Lipzen A."/>
            <person name="Chen C."/>
            <person name="Yan M."/>
            <person name="Daum C."/>
            <person name="Ng V."/>
            <person name="Clum A."/>
            <person name="Steindorff A."/>
            <person name="Ohm R.A."/>
            <person name="Martin F."/>
            <person name="Silar P."/>
            <person name="Natvig D.O."/>
            <person name="Lalanne C."/>
            <person name="Gautier V."/>
            <person name="Ament-Velasquez S.L."/>
            <person name="Kruys A."/>
            <person name="Hutchinson M.I."/>
            <person name="Powell A.J."/>
            <person name="Barry K."/>
            <person name="Miller A.N."/>
            <person name="Grigoriev I.V."/>
            <person name="Debuchy R."/>
            <person name="Gladieux P."/>
            <person name="Hiltunen Thoren M."/>
            <person name="Johannesson H."/>
        </authorList>
    </citation>
    <scope>NUCLEOTIDE SEQUENCE</scope>
    <source>
        <strain evidence="2">CBS 508.74</strain>
    </source>
</reference>
<proteinExistence type="predicted"/>
<gene>
    <name evidence="2" type="ORF">N656DRAFT_781441</name>
</gene>
<name>A0AAN6TAZ6_9PEZI</name>
<dbReference type="AlphaFoldDB" id="A0AAN6TAZ6"/>
<organism evidence="2 3">
    <name type="scientific">Canariomyces notabilis</name>
    <dbReference type="NCBI Taxonomy" id="2074819"/>
    <lineage>
        <taxon>Eukaryota</taxon>
        <taxon>Fungi</taxon>
        <taxon>Dikarya</taxon>
        <taxon>Ascomycota</taxon>
        <taxon>Pezizomycotina</taxon>
        <taxon>Sordariomycetes</taxon>
        <taxon>Sordariomycetidae</taxon>
        <taxon>Sordariales</taxon>
        <taxon>Chaetomiaceae</taxon>
        <taxon>Canariomyces</taxon>
    </lineage>
</organism>
<accession>A0AAN6TAZ6</accession>
<sequence length="113" mass="12192">MDSSDVFQNRAQNCARDGDEDLCDKADASMKLFLTSFILLLYTLGSISSVSQSLLGLTATPFLSPEVNVEFISTAKTSPGFQVLSTTRLGFLASSPLFSEISRIPHAGLCRHS</sequence>
<keyword evidence="1" id="KW-1133">Transmembrane helix</keyword>
<reference evidence="2" key="2">
    <citation type="submission" date="2023-05" db="EMBL/GenBank/DDBJ databases">
        <authorList>
            <consortium name="Lawrence Berkeley National Laboratory"/>
            <person name="Steindorff A."/>
            <person name="Hensen N."/>
            <person name="Bonometti L."/>
            <person name="Westerberg I."/>
            <person name="Brannstrom I.O."/>
            <person name="Guillou S."/>
            <person name="Cros-Aarteil S."/>
            <person name="Calhoun S."/>
            <person name="Haridas S."/>
            <person name="Kuo A."/>
            <person name="Mondo S."/>
            <person name="Pangilinan J."/>
            <person name="Riley R."/>
            <person name="Labutti K."/>
            <person name="Andreopoulos B."/>
            <person name="Lipzen A."/>
            <person name="Chen C."/>
            <person name="Yanf M."/>
            <person name="Daum C."/>
            <person name="Ng V."/>
            <person name="Clum A."/>
            <person name="Ohm R."/>
            <person name="Martin F."/>
            <person name="Silar P."/>
            <person name="Natvig D."/>
            <person name="Lalanne C."/>
            <person name="Gautier V."/>
            <person name="Ament-Velasquez S.L."/>
            <person name="Kruys A."/>
            <person name="Hutchinson M.I."/>
            <person name="Powell A.J."/>
            <person name="Barry K."/>
            <person name="Miller A.N."/>
            <person name="Grigoriev I.V."/>
            <person name="Debuchy R."/>
            <person name="Gladieux P."/>
            <person name="Thoren M.H."/>
            <person name="Johannesson H."/>
        </authorList>
    </citation>
    <scope>NUCLEOTIDE SEQUENCE</scope>
    <source>
        <strain evidence="2">CBS 508.74</strain>
    </source>
</reference>
<evidence type="ECO:0000313" key="3">
    <source>
        <dbReference type="Proteomes" id="UP001302812"/>
    </source>
</evidence>
<keyword evidence="1" id="KW-0812">Transmembrane</keyword>
<dbReference type="Proteomes" id="UP001302812">
    <property type="component" value="Unassembled WGS sequence"/>
</dbReference>
<feature type="transmembrane region" description="Helical" evidence="1">
    <location>
        <begin position="32"/>
        <end position="55"/>
    </location>
</feature>
<keyword evidence="3" id="KW-1185">Reference proteome</keyword>
<comment type="caution">
    <text evidence="2">The sequence shown here is derived from an EMBL/GenBank/DDBJ whole genome shotgun (WGS) entry which is preliminary data.</text>
</comment>
<protein>
    <submittedName>
        <fullName evidence="2">Uncharacterized protein</fullName>
    </submittedName>
</protein>